<reference evidence="1" key="1">
    <citation type="submission" date="2018-04" db="EMBL/GenBank/DDBJ databases">
        <authorList>
            <person name="Go L.Y."/>
            <person name="Mitchell J.A."/>
        </authorList>
    </citation>
    <scope>NUCLEOTIDE SEQUENCE</scope>
    <source>
        <strain evidence="1">ARTV</strain>
    </source>
</reference>
<gene>
    <name evidence="1" type="ORF">ARTV_0241</name>
</gene>
<evidence type="ECO:0000313" key="1">
    <source>
        <dbReference type="EMBL" id="SSW94713.1"/>
    </source>
</evidence>
<name>A0A3B0LXJ0_9GAMM</name>
<organism evidence="1">
    <name type="scientific">Arsenophonus endosymbiont of Trialeurodes vaporariorum</name>
    <dbReference type="NCBI Taxonomy" id="235567"/>
    <lineage>
        <taxon>Bacteria</taxon>
        <taxon>Pseudomonadati</taxon>
        <taxon>Pseudomonadota</taxon>
        <taxon>Gammaproteobacteria</taxon>
        <taxon>Enterobacterales</taxon>
        <taxon>Morganellaceae</taxon>
        <taxon>Arsenophonus</taxon>
    </lineage>
</organism>
<evidence type="ECO:0008006" key="2">
    <source>
        <dbReference type="Google" id="ProtNLM"/>
    </source>
</evidence>
<dbReference type="AlphaFoldDB" id="A0A3B0LXJ0"/>
<sequence length="667" mass="76789">MAALKTALGANKKPILVWALDKGNAGEKAIRKHVARSQQEGWKSCAALPSQFKNEDWNDLHLKGKLERYDLMRYRYYGDLLLTKSATDKAMLIFNYTHRNDCYFQFDSRFYWFKLDIEKHLKAVERILDSEKLTKEEATTKALKESGAVNEIANCYPTPLYFQKSEETDESWYYLKLDFPQQRPNVKATFTASQLTSASEFKKRLLHVAKGAVYTGDTHQLDRFCKNELPHIKEVKTQNFIGYNKALGVYVFNDIAVQNGKLYTLNEEDYFSLEHLDIKTLSSSPILEINHEFRDFDVHWLDDLWLAFGVKGYTVLAFWLGSLFVEQIRKLSKSYPFLEIMGEPGSGKSTLIEFFWRLTGRADYEGFDPSKSTLVGRARNFAQVSNLPVCLIESDRMQDNVKRAFDWEEMKSLYNGRATRSTGIKTNQNETYEPLFKGSIIIVQNSSVEASRAVLERIIHLHTDKSGQSEQTRQAAIRLERYPIEQLSDFLPKALLSENEIVTAYETSLDEVQRQLFDDEAIGHERIAKNHAQLIVLLRTLSCFLPIKESRVAETETFIVELAKERVQALEADHTLVTEFCDMFDFLNHNAPNGVNHSNEENIYAVNFNHLAQVASEYRQNMPNLSEIKSLLKMGKMRRFVGIKTVRSHVNSQYNQALPALSTLKKT</sequence>
<protein>
    <recommendedName>
        <fullName evidence="2">Bifunctional DNA primase/helicase</fullName>
    </recommendedName>
</protein>
<accession>A0A3B0LXJ0</accession>
<dbReference type="EMBL" id="UFQR01000001">
    <property type="protein sequence ID" value="SSW94713.1"/>
    <property type="molecule type" value="Genomic_DNA"/>
</dbReference>
<proteinExistence type="predicted"/>